<dbReference type="AlphaFoldDB" id="A0AAV2RCN4"/>
<comment type="caution">
    <text evidence="1">The sequence shown here is derived from an EMBL/GenBank/DDBJ whole genome shotgun (WGS) entry which is preliminary data.</text>
</comment>
<accession>A0AAV2RCN4</accession>
<evidence type="ECO:0000313" key="1">
    <source>
        <dbReference type="EMBL" id="CAL4122770.1"/>
    </source>
</evidence>
<evidence type="ECO:0000313" key="2">
    <source>
        <dbReference type="Proteomes" id="UP001497623"/>
    </source>
</evidence>
<sequence length="159" mass="17135">MNCIKSTDFCLWKSLMGLDGSKSPLCRSYPPNARTVMAGLNSVQCLLMVVKGSIGPLAKSVKDITLCPRVLKSNGGSWCQESGERRLPCIIRGILSAVKMPSDTNATFLAGSSCTASGRPCTGPGHVRRSWITGFLNRRSTTLLLGSMSIEFLQNHLTL</sequence>
<gene>
    <name evidence="1" type="ORF">MNOR_LOCUS23492</name>
</gene>
<protein>
    <submittedName>
        <fullName evidence="1">Uncharacterized protein</fullName>
    </submittedName>
</protein>
<proteinExistence type="predicted"/>
<name>A0AAV2RCN4_MEGNR</name>
<dbReference type="EMBL" id="CAXKWB010020763">
    <property type="protein sequence ID" value="CAL4122770.1"/>
    <property type="molecule type" value="Genomic_DNA"/>
</dbReference>
<organism evidence="1 2">
    <name type="scientific">Meganyctiphanes norvegica</name>
    <name type="common">Northern krill</name>
    <name type="synonym">Thysanopoda norvegica</name>
    <dbReference type="NCBI Taxonomy" id="48144"/>
    <lineage>
        <taxon>Eukaryota</taxon>
        <taxon>Metazoa</taxon>
        <taxon>Ecdysozoa</taxon>
        <taxon>Arthropoda</taxon>
        <taxon>Crustacea</taxon>
        <taxon>Multicrustacea</taxon>
        <taxon>Malacostraca</taxon>
        <taxon>Eumalacostraca</taxon>
        <taxon>Eucarida</taxon>
        <taxon>Euphausiacea</taxon>
        <taxon>Euphausiidae</taxon>
        <taxon>Meganyctiphanes</taxon>
    </lineage>
</organism>
<reference evidence="1 2" key="1">
    <citation type="submission" date="2024-05" db="EMBL/GenBank/DDBJ databases">
        <authorList>
            <person name="Wallberg A."/>
        </authorList>
    </citation>
    <scope>NUCLEOTIDE SEQUENCE [LARGE SCALE GENOMIC DNA]</scope>
</reference>
<keyword evidence="2" id="KW-1185">Reference proteome</keyword>
<dbReference type="Proteomes" id="UP001497623">
    <property type="component" value="Unassembled WGS sequence"/>
</dbReference>